<sequence>MPEEQENGKKWIIEKIRTLANELKVQIENFEWTPNREGYSLIIIVNNKRVIMDFTDEDLEDCPDNKTVEVQAKLETDLKKKLFEFIGPPKKKIGF</sequence>
<dbReference type="Proteomes" id="UP000178435">
    <property type="component" value="Unassembled WGS sequence"/>
</dbReference>
<name>A0A1F7RQA8_9BACT</name>
<dbReference type="AlphaFoldDB" id="A0A1F7RQA8"/>
<evidence type="ECO:0000313" key="2">
    <source>
        <dbReference type="Proteomes" id="UP000178435"/>
    </source>
</evidence>
<reference evidence="1 2" key="1">
    <citation type="journal article" date="2016" name="Nat. Commun.">
        <title>Thousands of microbial genomes shed light on interconnected biogeochemical processes in an aquifer system.</title>
        <authorList>
            <person name="Anantharaman K."/>
            <person name="Brown C.T."/>
            <person name="Hug L.A."/>
            <person name="Sharon I."/>
            <person name="Castelle C.J."/>
            <person name="Probst A.J."/>
            <person name="Thomas B.C."/>
            <person name="Singh A."/>
            <person name="Wilkins M.J."/>
            <person name="Karaoz U."/>
            <person name="Brodie E.L."/>
            <person name="Williams K.H."/>
            <person name="Hubbard S.S."/>
            <person name="Banfield J.F."/>
        </authorList>
    </citation>
    <scope>NUCLEOTIDE SEQUENCE [LARGE SCALE GENOMIC DNA]</scope>
</reference>
<evidence type="ECO:0000313" key="1">
    <source>
        <dbReference type="EMBL" id="OGL43746.1"/>
    </source>
</evidence>
<organism evidence="1 2">
    <name type="scientific">Candidatus Schekmanbacteria bacterium RBG_16_38_11</name>
    <dbReference type="NCBI Taxonomy" id="1817880"/>
    <lineage>
        <taxon>Bacteria</taxon>
        <taxon>Candidatus Schekmaniibacteriota</taxon>
    </lineage>
</organism>
<proteinExistence type="predicted"/>
<comment type="caution">
    <text evidence="1">The sequence shown here is derived from an EMBL/GenBank/DDBJ whole genome shotgun (WGS) entry which is preliminary data.</text>
</comment>
<accession>A0A1F7RQA8</accession>
<protein>
    <submittedName>
        <fullName evidence="1">Uncharacterized protein</fullName>
    </submittedName>
</protein>
<dbReference type="EMBL" id="MGDF01000174">
    <property type="protein sequence ID" value="OGL43746.1"/>
    <property type="molecule type" value="Genomic_DNA"/>
</dbReference>
<gene>
    <name evidence="1" type="ORF">A2149_07090</name>
</gene>